<comment type="caution">
    <text evidence="2">The sequence shown here is derived from an EMBL/GenBank/DDBJ whole genome shotgun (WGS) entry which is preliminary data.</text>
</comment>
<reference evidence="2 3" key="1">
    <citation type="submission" date="2019-04" db="EMBL/GenBank/DDBJ databases">
        <authorList>
            <person name="Feng G."/>
            <person name="Zhu H."/>
        </authorList>
    </citation>
    <scope>NUCLEOTIDE SEQUENCE [LARGE SCALE GENOMIC DNA]</scope>
    <source>
        <strain evidence="2 3">6HR-1</strain>
    </source>
</reference>
<organism evidence="2 3">
    <name type="scientific">Methylobacterium nonmethylotrophicum</name>
    <dbReference type="NCBI Taxonomy" id="1141884"/>
    <lineage>
        <taxon>Bacteria</taxon>
        <taxon>Pseudomonadati</taxon>
        <taxon>Pseudomonadota</taxon>
        <taxon>Alphaproteobacteria</taxon>
        <taxon>Hyphomicrobiales</taxon>
        <taxon>Methylobacteriaceae</taxon>
        <taxon>Methylobacterium</taxon>
    </lineage>
</organism>
<accession>A0A4Z0NRC0</accession>
<proteinExistence type="predicted"/>
<evidence type="ECO:0000256" key="1">
    <source>
        <dbReference type="SAM" id="Phobius"/>
    </source>
</evidence>
<dbReference type="Proteomes" id="UP000297535">
    <property type="component" value="Unassembled WGS sequence"/>
</dbReference>
<evidence type="ECO:0000313" key="3">
    <source>
        <dbReference type="Proteomes" id="UP000297535"/>
    </source>
</evidence>
<feature type="transmembrane region" description="Helical" evidence="1">
    <location>
        <begin position="12"/>
        <end position="31"/>
    </location>
</feature>
<keyword evidence="3" id="KW-1185">Reference proteome</keyword>
<name>A0A4Z0NRC0_9HYPH</name>
<feature type="transmembrane region" description="Helical" evidence="1">
    <location>
        <begin position="43"/>
        <end position="67"/>
    </location>
</feature>
<sequence length="104" mass="11404">MSIESAFPVRETVTKIAALSYVVVRATFLLVSGSQASDTILRLIFMLIVEMPIFVILVAIVINVIVLNSLVPAIKARLVARKERRKQAGDRVGMRPTVARASLL</sequence>
<keyword evidence="1" id="KW-0812">Transmembrane</keyword>
<dbReference type="OrthoDB" id="8006134at2"/>
<dbReference type="EMBL" id="SRLB01000009">
    <property type="protein sequence ID" value="TGD98980.1"/>
    <property type="molecule type" value="Genomic_DNA"/>
</dbReference>
<dbReference type="RefSeq" id="WP_135415218.1">
    <property type="nucleotide sequence ID" value="NZ_SRLB01000009.1"/>
</dbReference>
<keyword evidence="1" id="KW-0472">Membrane</keyword>
<evidence type="ECO:0000313" key="2">
    <source>
        <dbReference type="EMBL" id="TGD98980.1"/>
    </source>
</evidence>
<gene>
    <name evidence="2" type="ORF">EU555_13830</name>
</gene>
<protein>
    <submittedName>
        <fullName evidence="2">Uncharacterized protein</fullName>
    </submittedName>
</protein>
<dbReference type="AlphaFoldDB" id="A0A4Z0NRC0"/>
<keyword evidence="1" id="KW-1133">Transmembrane helix</keyword>